<gene>
    <name evidence="1" type="ORF">EJB05_53999</name>
</gene>
<comment type="caution">
    <text evidence="1">The sequence shown here is derived from an EMBL/GenBank/DDBJ whole genome shotgun (WGS) entry which is preliminary data.</text>
</comment>
<evidence type="ECO:0000313" key="1">
    <source>
        <dbReference type="EMBL" id="TVU00536.1"/>
    </source>
</evidence>
<protein>
    <submittedName>
        <fullName evidence="1">Uncharacterized protein</fullName>
    </submittedName>
</protein>
<name>A0A5J9SNG5_9POAL</name>
<proteinExistence type="predicted"/>
<keyword evidence="2" id="KW-1185">Reference proteome</keyword>
<sequence>MVTRHRDLHVRCAAVCPARPPTVPPNGSSDSIRFGAGFPLGRCHPTRARSCCIWKVDHQGGSRMEQRQADPKRSDGGTALRCIWGRATANSVVVRSHFPPGAMVGQSCRIRWSASSFVVTQQHPREGWYQWMPFSLVVCNSPSLIVEIHVSLLLLLADIYITSSTQADALKGAY</sequence>
<dbReference type="Proteomes" id="UP000324897">
    <property type="component" value="Unassembled WGS sequence"/>
</dbReference>
<feature type="non-terminal residue" evidence="1">
    <location>
        <position position="1"/>
    </location>
</feature>
<dbReference type="Gramene" id="TVU00536">
    <property type="protein sequence ID" value="TVU00536"/>
    <property type="gene ID" value="EJB05_53999"/>
</dbReference>
<organism evidence="1 2">
    <name type="scientific">Eragrostis curvula</name>
    <name type="common">weeping love grass</name>
    <dbReference type="NCBI Taxonomy" id="38414"/>
    <lineage>
        <taxon>Eukaryota</taxon>
        <taxon>Viridiplantae</taxon>
        <taxon>Streptophyta</taxon>
        <taxon>Embryophyta</taxon>
        <taxon>Tracheophyta</taxon>
        <taxon>Spermatophyta</taxon>
        <taxon>Magnoliopsida</taxon>
        <taxon>Liliopsida</taxon>
        <taxon>Poales</taxon>
        <taxon>Poaceae</taxon>
        <taxon>PACMAD clade</taxon>
        <taxon>Chloridoideae</taxon>
        <taxon>Eragrostideae</taxon>
        <taxon>Eragrostidinae</taxon>
        <taxon>Eragrostis</taxon>
    </lineage>
</organism>
<dbReference type="AlphaFoldDB" id="A0A5J9SNG5"/>
<evidence type="ECO:0000313" key="2">
    <source>
        <dbReference type="Proteomes" id="UP000324897"/>
    </source>
</evidence>
<accession>A0A5J9SNG5</accession>
<reference evidence="1 2" key="1">
    <citation type="journal article" date="2019" name="Sci. Rep.">
        <title>A high-quality genome of Eragrostis curvula grass provides insights into Poaceae evolution and supports new strategies to enhance forage quality.</title>
        <authorList>
            <person name="Carballo J."/>
            <person name="Santos B.A.C.M."/>
            <person name="Zappacosta D."/>
            <person name="Garbus I."/>
            <person name="Selva J.P."/>
            <person name="Gallo C.A."/>
            <person name="Diaz A."/>
            <person name="Albertini E."/>
            <person name="Caccamo M."/>
            <person name="Echenique V."/>
        </authorList>
    </citation>
    <scope>NUCLEOTIDE SEQUENCE [LARGE SCALE GENOMIC DNA]</scope>
    <source>
        <strain evidence="2">cv. Victoria</strain>
        <tissue evidence="1">Leaf</tissue>
    </source>
</reference>
<dbReference type="EMBL" id="RWGY01000571">
    <property type="protein sequence ID" value="TVU00536.1"/>
    <property type="molecule type" value="Genomic_DNA"/>
</dbReference>